<evidence type="ECO:0000256" key="1">
    <source>
        <dbReference type="ARBA" id="ARBA00023015"/>
    </source>
</evidence>
<keyword evidence="2" id="KW-0804">Transcription</keyword>
<organism evidence="4 5">
    <name type="scientific">Epidermidibacterium keratini</name>
    <dbReference type="NCBI Taxonomy" id="1891644"/>
    <lineage>
        <taxon>Bacteria</taxon>
        <taxon>Bacillati</taxon>
        <taxon>Actinomycetota</taxon>
        <taxon>Actinomycetes</taxon>
        <taxon>Sporichthyales</taxon>
        <taxon>Sporichthyaceae</taxon>
        <taxon>Epidermidibacterium</taxon>
    </lineage>
</organism>
<protein>
    <submittedName>
        <fullName evidence="4">Uncharacterized protein</fullName>
    </submittedName>
</protein>
<dbReference type="Gene3D" id="1.10.10.1320">
    <property type="entry name" value="Anti-sigma factor, zinc-finger domain"/>
    <property type="match status" value="1"/>
</dbReference>
<feature type="region of interest" description="Disordered" evidence="3">
    <location>
        <begin position="179"/>
        <end position="226"/>
    </location>
</feature>
<dbReference type="InParanoid" id="A0A7L4YNV5"/>
<dbReference type="OrthoDB" id="4566632at2"/>
<feature type="region of interest" description="Disordered" evidence="3">
    <location>
        <begin position="86"/>
        <end position="143"/>
    </location>
</feature>
<dbReference type="RefSeq" id="WP_159545024.1">
    <property type="nucleotide sequence ID" value="NZ_CP047156.1"/>
</dbReference>
<evidence type="ECO:0000313" key="4">
    <source>
        <dbReference type="EMBL" id="QHC00489.1"/>
    </source>
</evidence>
<gene>
    <name evidence="4" type="ORF">EK0264_09485</name>
</gene>
<sequence>MTDPSQSAPGAGSACPDVDTLADYQAGVLDEQTSAEIAAHVAADPRCQQVLAALDATVAQLRSMPPVRMPENVAARINAALAAEAGRGSAPRLHAVPPATDLDQSTTAAPTAAGPAPLTAAAGERTAPSTVPPRGSDSNVSDLSVARAKRSGRAKMWLAAAAAAVVVGGGTALIATQSGGDGADTNVAEQTSQSSEQNQDSAPGSDVLAFGSPSDVLDKGAITDDKVSPDVAGEMAERSARNQCLNEMPNRPLEAPEAVQKGEYDGQEAYAFIFPTANPDEIQMIVVAASDCSVVLDEQTGQR</sequence>
<dbReference type="KEGG" id="eke:EK0264_09485"/>
<keyword evidence="1" id="KW-0805">Transcription regulation</keyword>
<feature type="compositionally biased region" description="Basic and acidic residues" evidence="3">
    <location>
        <begin position="216"/>
        <end position="226"/>
    </location>
</feature>
<evidence type="ECO:0000256" key="2">
    <source>
        <dbReference type="ARBA" id="ARBA00023163"/>
    </source>
</evidence>
<evidence type="ECO:0000313" key="5">
    <source>
        <dbReference type="Proteomes" id="UP000463857"/>
    </source>
</evidence>
<reference evidence="4 5" key="1">
    <citation type="journal article" date="2018" name="Int. J. Syst. Evol. Microbiol.">
        <title>Epidermidibacterium keratini gen. nov., sp. nov., a member of the family Sporichthyaceae, isolated from keratin epidermis.</title>
        <authorList>
            <person name="Lee D.G."/>
            <person name="Trujillo M.E."/>
            <person name="Kang S."/>
            <person name="Nam J.J."/>
            <person name="Kim Y.J."/>
        </authorList>
    </citation>
    <scope>NUCLEOTIDE SEQUENCE [LARGE SCALE GENOMIC DNA]</scope>
    <source>
        <strain evidence="4 5">EPI-7</strain>
    </source>
</reference>
<dbReference type="AlphaFoldDB" id="A0A7L4YNV5"/>
<evidence type="ECO:0000256" key="3">
    <source>
        <dbReference type="SAM" id="MobiDB-lite"/>
    </source>
</evidence>
<keyword evidence="5" id="KW-1185">Reference proteome</keyword>
<feature type="compositionally biased region" description="Low complexity" evidence="3">
    <location>
        <begin position="106"/>
        <end position="123"/>
    </location>
</feature>
<dbReference type="EMBL" id="CP047156">
    <property type="protein sequence ID" value="QHC00489.1"/>
    <property type="molecule type" value="Genomic_DNA"/>
</dbReference>
<feature type="compositionally biased region" description="Polar residues" evidence="3">
    <location>
        <begin position="187"/>
        <end position="202"/>
    </location>
</feature>
<dbReference type="Proteomes" id="UP000463857">
    <property type="component" value="Chromosome"/>
</dbReference>
<name>A0A7L4YNV5_9ACTN</name>
<proteinExistence type="predicted"/>
<dbReference type="InterPro" id="IPR041916">
    <property type="entry name" value="Anti_sigma_zinc_sf"/>
</dbReference>
<accession>A0A7L4YNV5</accession>